<keyword evidence="1" id="KW-0732">Signal</keyword>
<evidence type="ECO:0000256" key="1">
    <source>
        <dbReference type="SAM" id="SignalP"/>
    </source>
</evidence>
<protein>
    <submittedName>
        <fullName evidence="2">Uncharacterized protein</fullName>
    </submittedName>
</protein>
<gene>
    <name evidence="2" type="ORF">ACK2TP_02875</name>
</gene>
<dbReference type="EMBL" id="JBJYXY010000001">
    <property type="protein sequence ID" value="MFN2974694.1"/>
    <property type="molecule type" value="Genomic_DNA"/>
</dbReference>
<comment type="caution">
    <text evidence="2">The sequence shown here is derived from an EMBL/GenBank/DDBJ whole genome shotgun (WGS) entry which is preliminary data.</text>
</comment>
<reference evidence="2 3" key="1">
    <citation type="submission" date="2024-12" db="EMBL/GenBank/DDBJ databases">
        <authorList>
            <person name="Lee Y."/>
        </authorList>
    </citation>
    <scope>NUCLEOTIDE SEQUENCE [LARGE SCALE GENOMIC DNA]</scope>
    <source>
        <strain evidence="2 3">03SUJ4</strain>
    </source>
</reference>
<feature type="chain" id="PRO_5045656765" evidence="1">
    <location>
        <begin position="22"/>
        <end position="133"/>
    </location>
</feature>
<dbReference type="Proteomes" id="UP001634747">
    <property type="component" value="Unassembled WGS sequence"/>
</dbReference>
<feature type="signal peptide" evidence="1">
    <location>
        <begin position="1"/>
        <end position="21"/>
    </location>
</feature>
<evidence type="ECO:0000313" key="3">
    <source>
        <dbReference type="Proteomes" id="UP001634747"/>
    </source>
</evidence>
<dbReference type="RefSeq" id="WP_263413748.1">
    <property type="nucleotide sequence ID" value="NZ_BAABBH010000001.1"/>
</dbReference>
<keyword evidence="3" id="KW-1185">Reference proteome</keyword>
<sequence length="133" mass="13844">MSATRNLIAFAALASSSFAFAADGKGAGKWTIDGDVQGYPIHDVCTLSGPDTKLTGTCTMDSKDRETTGTFDGTTLTLKHPGEYNGDALTITYTGKLQKDGTISGDIDVQPMSYSGTFTAARPASTTPAPKPQ</sequence>
<proteinExistence type="predicted"/>
<accession>A0ABW9KJA8</accession>
<organism evidence="2 3">
    <name type="scientific">Terriglobus aquaticus</name>
    <dbReference type="NCBI Taxonomy" id="940139"/>
    <lineage>
        <taxon>Bacteria</taxon>
        <taxon>Pseudomonadati</taxon>
        <taxon>Acidobacteriota</taxon>
        <taxon>Terriglobia</taxon>
        <taxon>Terriglobales</taxon>
        <taxon>Acidobacteriaceae</taxon>
        <taxon>Terriglobus</taxon>
    </lineage>
</organism>
<name>A0ABW9KJA8_9BACT</name>
<evidence type="ECO:0000313" key="2">
    <source>
        <dbReference type="EMBL" id="MFN2974694.1"/>
    </source>
</evidence>